<organism evidence="1 2">
    <name type="scientific">Athelia psychrophila</name>
    <dbReference type="NCBI Taxonomy" id="1759441"/>
    <lineage>
        <taxon>Eukaryota</taxon>
        <taxon>Fungi</taxon>
        <taxon>Dikarya</taxon>
        <taxon>Basidiomycota</taxon>
        <taxon>Agaricomycotina</taxon>
        <taxon>Agaricomycetes</taxon>
        <taxon>Agaricomycetidae</taxon>
        <taxon>Atheliales</taxon>
        <taxon>Atheliaceae</taxon>
        <taxon>Athelia</taxon>
    </lineage>
</organism>
<dbReference type="Proteomes" id="UP000076532">
    <property type="component" value="Unassembled WGS sequence"/>
</dbReference>
<protein>
    <submittedName>
        <fullName evidence="1">Uncharacterized protein</fullName>
    </submittedName>
</protein>
<reference evidence="1 2" key="1">
    <citation type="journal article" date="2016" name="Mol. Biol. Evol.">
        <title>Comparative Genomics of Early-Diverging Mushroom-Forming Fungi Provides Insights into the Origins of Lignocellulose Decay Capabilities.</title>
        <authorList>
            <person name="Nagy L.G."/>
            <person name="Riley R."/>
            <person name="Tritt A."/>
            <person name="Adam C."/>
            <person name="Daum C."/>
            <person name="Floudas D."/>
            <person name="Sun H."/>
            <person name="Yadav J.S."/>
            <person name="Pangilinan J."/>
            <person name="Larsson K.H."/>
            <person name="Matsuura K."/>
            <person name="Barry K."/>
            <person name="Labutti K."/>
            <person name="Kuo R."/>
            <person name="Ohm R.A."/>
            <person name="Bhattacharya S.S."/>
            <person name="Shirouzu T."/>
            <person name="Yoshinaga Y."/>
            <person name="Martin F.M."/>
            <person name="Grigoriev I.V."/>
            <person name="Hibbett D.S."/>
        </authorList>
    </citation>
    <scope>NUCLEOTIDE SEQUENCE [LARGE SCALE GENOMIC DNA]</scope>
    <source>
        <strain evidence="1 2">CBS 109695</strain>
    </source>
</reference>
<dbReference type="AlphaFoldDB" id="A0A166II75"/>
<evidence type="ECO:0000313" key="2">
    <source>
        <dbReference type="Proteomes" id="UP000076532"/>
    </source>
</evidence>
<keyword evidence="2" id="KW-1185">Reference proteome</keyword>
<proteinExistence type="predicted"/>
<accession>A0A166II75</accession>
<gene>
    <name evidence="1" type="ORF">FIBSPDRAFT_955118</name>
</gene>
<sequence>MDNRNAVVNALMAAAAATNLSTLNSLYGGVNGTTEPIYYPYADESGLDDTITTLHFLVPGANLSLDIADQLNEKLEGTTIPADNDSNATVNSFMSTVALPTMFADYPSTPPPPPPPPSLPGCVYTLTPTRENPGPDYQFEGTEDPVILSDDPALFDPDHPIETSAQWMVIILFRLEICRLAYESAHLELGCHLSEEEEEEEEEEAAPEEVGKKNKKSKRGSIRWVEATDGSSKKETIKSDFLDDDEEHWVWKNVILKDDEETIKSDFLDDEERWVWKNVILKDDEETIKSYFLDDEEEHWVWKNVIHKDDELLTEPIVRHLSPESMATQTTLTSQTNVPLEQTDLRTFCCENVIITSPNSELPPIVDTTALGKIFSDPLYP</sequence>
<name>A0A166II75_9AGAM</name>
<evidence type="ECO:0000313" key="1">
    <source>
        <dbReference type="EMBL" id="KZP19849.1"/>
    </source>
</evidence>
<dbReference type="EMBL" id="KV417560">
    <property type="protein sequence ID" value="KZP19849.1"/>
    <property type="molecule type" value="Genomic_DNA"/>
</dbReference>